<evidence type="ECO:0000256" key="6">
    <source>
        <dbReference type="ARBA" id="ARBA00039101"/>
    </source>
</evidence>
<comment type="catalytic activity">
    <reaction evidence="8">
        <text>a D-alpha-amino acid + O2 + H2O = a 2-oxocarboxylate + H2O2 + NH4(+)</text>
        <dbReference type="Rhea" id="RHEA:21816"/>
        <dbReference type="ChEBI" id="CHEBI:15377"/>
        <dbReference type="ChEBI" id="CHEBI:15379"/>
        <dbReference type="ChEBI" id="CHEBI:16240"/>
        <dbReference type="ChEBI" id="CHEBI:28938"/>
        <dbReference type="ChEBI" id="CHEBI:35179"/>
        <dbReference type="ChEBI" id="CHEBI:59871"/>
        <dbReference type="EC" id="1.4.3.3"/>
    </reaction>
    <physiologicalReaction direction="left-to-right" evidence="8">
        <dbReference type="Rhea" id="RHEA:21817"/>
    </physiologicalReaction>
</comment>
<accession>A0ABP8JPQ6</accession>
<organism evidence="10 11">
    <name type="scientific">Ornithinibacter aureus</name>
    <dbReference type="NCBI Taxonomy" id="622664"/>
    <lineage>
        <taxon>Bacteria</taxon>
        <taxon>Bacillati</taxon>
        <taxon>Actinomycetota</taxon>
        <taxon>Actinomycetes</taxon>
        <taxon>Micrococcales</taxon>
        <taxon>Intrasporangiaceae</taxon>
        <taxon>Ornithinibacter</taxon>
    </lineage>
</organism>
<keyword evidence="4" id="KW-0274">FAD</keyword>
<evidence type="ECO:0000256" key="5">
    <source>
        <dbReference type="ARBA" id="ARBA00023002"/>
    </source>
</evidence>
<evidence type="ECO:0000259" key="9">
    <source>
        <dbReference type="Pfam" id="PF01266"/>
    </source>
</evidence>
<evidence type="ECO:0000313" key="11">
    <source>
        <dbReference type="Proteomes" id="UP001500390"/>
    </source>
</evidence>
<comment type="cofactor">
    <cofactor evidence="1">
        <name>FAD</name>
        <dbReference type="ChEBI" id="CHEBI:57692"/>
    </cofactor>
</comment>
<dbReference type="InterPro" id="IPR023209">
    <property type="entry name" value="DAO"/>
</dbReference>
<dbReference type="EMBL" id="BAABFX010000023">
    <property type="protein sequence ID" value="GAA4393878.1"/>
    <property type="molecule type" value="Genomic_DNA"/>
</dbReference>
<dbReference type="EC" id="1.4.3.3" evidence="6"/>
<evidence type="ECO:0000313" key="10">
    <source>
        <dbReference type="EMBL" id="GAA4393878.1"/>
    </source>
</evidence>
<dbReference type="Gene3D" id="3.30.9.10">
    <property type="entry name" value="D-Amino Acid Oxidase, subunit A, domain 2"/>
    <property type="match status" value="1"/>
</dbReference>
<dbReference type="PANTHER" id="PTHR11530:SF11">
    <property type="entry name" value="D-ASPARTATE OXIDASE"/>
    <property type="match status" value="1"/>
</dbReference>
<dbReference type="PANTHER" id="PTHR11530">
    <property type="entry name" value="D-AMINO ACID OXIDASE"/>
    <property type="match status" value="1"/>
</dbReference>
<evidence type="ECO:0000256" key="7">
    <source>
        <dbReference type="ARBA" id="ARBA00039751"/>
    </source>
</evidence>
<sequence>MAEVTVVGGGVVGLTCALELARAGHEVRCVRDQPVAETVSAVAGGLWFPYHVEPRDRVVAWGAVALTRFADLASDPASGVMMREGLLVERGSADRWWTTSVPSWREASAAELPPGATGGVVATVPLVTMPVFLPWLEAQCVDAAVEFEQAHVSSLDDLEGDVVVVAAGLRSGALVDDDAGMPSRGQVALLENPGLTRWLIDDDHPDGLLYVLPHPGWVVCGGTDVSGSWDTEPDPQVHAAIVQRVRDAVPALAAARVIGPRVGLRPVAPEVSLTASDVGGRTVVTNHGHGGAGVTLSWGCAEEVVRLVEEAVRVSPSRPAVDPRAGS</sequence>
<evidence type="ECO:0000256" key="1">
    <source>
        <dbReference type="ARBA" id="ARBA00001974"/>
    </source>
</evidence>
<evidence type="ECO:0000256" key="2">
    <source>
        <dbReference type="ARBA" id="ARBA00006730"/>
    </source>
</evidence>
<dbReference type="Proteomes" id="UP001500390">
    <property type="component" value="Unassembled WGS sequence"/>
</dbReference>
<gene>
    <name evidence="10" type="ORF">GCM10023153_14320</name>
</gene>
<comment type="similarity">
    <text evidence="2">Belongs to the DAMOX/DASOX family.</text>
</comment>
<comment type="caution">
    <text evidence="10">The sequence shown here is derived from an EMBL/GenBank/DDBJ whole genome shotgun (WGS) entry which is preliminary data.</text>
</comment>
<keyword evidence="11" id="KW-1185">Reference proteome</keyword>
<reference evidence="11" key="1">
    <citation type="journal article" date="2019" name="Int. J. Syst. Evol. Microbiol.">
        <title>The Global Catalogue of Microorganisms (GCM) 10K type strain sequencing project: providing services to taxonomists for standard genome sequencing and annotation.</title>
        <authorList>
            <consortium name="The Broad Institute Genomics Platform"/>
            <consortium name="The Broad Institute Genome Sequencing Center for Infectious Disease"/>
            <person name="Wu L."/>
            <person name="Ma J."/>
        </authorList>
    </citation>
    <scope>NUCLEOTIDE SEQUENCE [LARGE SCALE GENOMIC DNA]</scope>
    <source>
        <strain evidence="11">JCM 17738</strain>
    </source>
</reference>
<dbReference type="Gene3D" id="3.40.50.720">
    <property type="entry name" value="NAD(P)-binding Rossmann-like Domain"/>
    <property type="match status" value="1"/>
</dbReference>
<evidence type="ECO:0000256" key="8">
    <source>
        <dbReference type="ARBA" id="ARBA00049547"/>
    </source>
</evidence>
<name>A0ABP8JPQ6_9MICO</name>
<protein>
    <recommendedName>
        <fullName evidence="7">D-amino-acid oxidase</fullName>
        <ecNumber evidence="6">1.4.3.3</ecNumber>
    </recommendedName>
</protein>
<dbReference type="RefSeq" id="WP_170296292.1">
    <property type="nucleotide sequence ID" value="NZ_BAABFX010000023.1"/>
</dbReference>
<keyword evidence="3" id="KW-0285">Flavoprotein</keyword>
<dbReference type="PIRSF" id="PIRSF000189">
    <property type="entry name" value="D-aa_oxidase"/>
    <property type="match status" value="1"/>
</dbReference>
<keyword evidence="5" id="KW-0560">Oxidoreductase</keyword>
<dbReference type="SUPFAM" id="SSF54373">
    <property type="entry name" value="FAD-linked reductases, C-terminal domain"/>
    <property type="match status" value="1"/>
</dbReference>
<feature type="domain" description="FAD dependent oxidoreductase" evidence="9">
    <location>
        <begin position="4"/>
        <end position="306"/>
    </location>
</feature>
<evidence type="ECO:0000256" key="3">
    <source>
        <dbReference type="ARBA" id="ARBA00022630"/>
    </source>
</evidence>
<proteinExistence type="inferred from homology"/>
<dbReference type="Pfam" id="PF01266">
    <property type="entry name" value="DAO"/>
    <property type="match status" value="1"/>
</dbReference>
<dbReference type="SUPFAM" id="SSF51971">
    <property type="entry name" value="Nucleotide-binding domain"/>
    <property type="match status" value="1"/>
</dbReference>
<evidence type="ECO:0000256" key="4">
    <source>
        <dbReference type="ARBA" id="ARBA00022827"/>
    </source>
</evidence>
<dbReference type="InterPro" id="IPR006076">
    <property type="entry name" value="FAD-dep_OxRdtase"/>
</dbReference>